<evidence type="ECO:0000313" key="1">
    <source>
        <dbReference type="EMBL" id="KAJ1900309.1"/>
    </source>
</evidence>
<organism evidence="1 2">
    <name type="scientific">Kickxella alabastrina</name>
    <dbReference type="NCBI Taxonomy" id="61397"/>
    <lineage>
        <taxon>Eukaryota</taxon>
        <taxon>Fungi</taxon>
        <taxon>Fungi incertae sedis</taxon>
        <taxon>Zoopagomycota</taxon>
        <taxon>Kickxellomycotina</taxon>
        <taxon>Kickxellomycetes</taxon>
        <taxon>Kickxellales</taxon>
        <taxon>Kickxellaceae</taxon>
        <taxon>Kickxella</taxon>
    </lineage>
</organism>
<gene>
    <name evidence="1" type="ORF">LPJ66_001548</name>
</gene>
<dbReference type="Proteomes" id="UP001150581">
    <property type="component" value="Unassembled WGS sequence"/>
</dbReference>
<accession>A0ACC1ISY4</accession>
<protein>
    <submittedName>
        <fullName evidence="1">Uncharacterized protein</fullName>
    </submittedName>
</protein>
<proteinExistence type="predicted"/>
<evidence type="ECO:0000313" key="2">
    <source>
        <dbReference type="Proteomes" id="UP001150581"/>
    </source>
</evidence>
<dbReference type="EMBL" id="JANBPG010000088">
    <property type="protein sequence ID" value="KAJ1900309.1"/>
    <property type="molecule type" value="Genomic_DNA"/>
</dbReference>
<feature type="non-terminal residue" evidence="1">
    <location>
        <position position="143"/>
    </location>
</feature>
<sequence length="143" mass="15631">MELMRSLGSPSEDDHLIQPSTYLHALAKVMATPLKDIQHSTAITVLAVITSSTFTASPQPQYTFQLTDPTTIIHHKSTAVVELCLTTTVNNDINPGDIVYFHNALATITTANNTRKVCLENKSLSLWNILAISDSVQDMPPLV</sequence>
<name>A0ACC1ISY4_9FUNG</name>
<keyword evidence="2" id="KW-1185">Reference proteome</keyword>
<reference evidence="1" key="1">
    <citation type="submission" date="2022-07" db="EMBL/GenBank/DDBJ databases">
        <title>Phylogenomic reconstructions and comparative analyses of Kickxellomycotina fungi.</title>
        <authorList>
            <person name="Reynolds N.K."/>
            <person name="Stajich J.E."/>
            <person name="Barry K."/>
            <person name="Grigoriev I.V."/>
            <person name="Crous P."/>
            <person name="Smith M.E."/>
        </authorList>
    </citation>
    <scope>NUCLEOTIDE SEQUENCE</scope>
    <source>
        <strain evidence="1">Benny 63K</strain>
    </source>
</reference>
<comment type="caution">
    <text evidence="1">The sequence shown here is derived from an EMBL/GenBank/DDBJ whole genome shotgun (WGS) entry which is preliminary data.</text>
</comment>